<dbReference type="SUPFAM" id="SSF64356">
    <property type="entry name" value="SNARE-like"/>
    <property type="match status" value="1"/>
</dbReference>
<dbReference type="CDD" id="cd14825">
    <property type="entry name" value="TRAPPC2_sedlin"/>
    <property type="match status" value="1"/>
</dbReference>
<evidence type="ECO:0000313" key="2">
    <source>
        <dbReference type="Proteomes" id="UP001151295"/>
    </source>
</evidence>
<gene>
    <name evidence="1" type="primary">TRS20</name>
    <name evidence="1" type="ORF">EDC05_005753</name>
</gene>
<dbReference type="InterPro" id="IPR011012">
    <property type="entry name" value="Longin-like_dom_sf"/>
</dbReference>
<organism evidence="1 2">
    <name type="scientific">Coemansia umbellata</name>
    <dbReference type="NCBI Taxonomy" id="1424467"/>
    <lineage>
        <taxon>Eukaryota</taxon>
        <taxon>Fungi</taxon>
        <taxon>Fungi incertae sedis</taxon>
        <taxon>Zoopagomycota</taxon>
        <taxon>Kickxellomycotina</taxon>
        <taxon>Kickxellomycetes</taxon>
        <taxon>Kickxellales</taxon>
        <taxon>Kickxellaceae</taxon>
        <taxon>Coemansia</taxon>
    </lineage>
</organism>
<keyword evidence="2" id="KW-1185">Reference proteome</keyword>
<dbReference type="PANTHER" id="PTHR12403">
    <property type="entry name" value="TRAFFICKING PROTEIN PARTICLE COMPLEX SUBUNIT 2"/>
    <property type="match status" value="1"/>
</dbReference>
<sequence length="171" mass="19462">MSTKFLKEGIDNVQIGMDCHREMLQPGGSHDSMLIVVMAASFYFAIVGTNDSPLYEAEFGIQREENKYLQQFVVHAALDLVDDVQFMTSGCYLKAVDRYNDWTVSAYVTPSNARFMLLHEAKPEDPIRSFFAACHELYLRTLLNPFYEANTSILSQAFDAKVHTLAKKYLI</sequence>
<protein>
    <submittedName>
        <fullName evidence="1">TRAPP subunit</fullName>
    </submittedName>
</protein>
<comment type="caution">
    <text evidence="1">The sequence shown here is derived from an EMBL/GenBank/DDBJ whole genome shotgun (WGS) entry which is preliminary data.</text>
</comment>
<evidence type="ECO:0000313" key="1">
    <source>
        <dbReference type="EMBL" id="KAJ1987563.1"/>
    </source>
</evidence>
<accession>A0ABQ8PET8</accession>
<name>A0ABQ8PET8_9FUNG</name>
<reference evidence="1" key="1">
    <citation type="submission" date="2022-07" db="EMBL/GenBank/DDBJ databases">
        <title>Phylogenomic reconstructions and comparative analyses of Kickxellomycotina fungi.</title>
        <authorList>
            <person name="Reynolds N.K."/>
            <person name="Stajich J.E."/>
            <person name="Barry K."/>
            <person name="Grigoriev I.V."/>
            <person name="Crous P."/>
            <person name="Smith M.E."/>
        </authorList>
    </citation>
    <scope>NUCLEOTIDE SEQUENCE</scope>
    <source>
        <strain evidence="1">BCRC 34882</strain>
    </source>
</reference>
<dbReference type="EMBL" id="JANBQD010000123">
    <property type="protein sequence ID" value="KAJ1987563.1"/>
    <property type="molecule type" value="Genomic_DNA"/>
</dbReference>
<proteinExistence type="predicted"/>
<dbReference type="Proteomes" id="UP001151295">
    <property type="component" value="Unassembled WGS sequence"/>
</dbReference>
<dbReference type="Gene3D" id="3.30.450.70">
    <property type="match status" value="1"/>
</dbReference>
<dbReference type="InterPro" id="IPR006722">
    <property type="entry name" value="Sedlin"/>
</dbReference>
<dbReference type="Pfam" id="PF04628">
    <property type="entry name" value="Sedlin_N"/>
    <property type="match status" value="1"/>
</dbReference>